<feature type="region of interest" description="Disordered" evidence="1">
    <location>
        <begin position="86"/>
        <end position="111"/>
    </location>
</feature>
<evidence type="ECO:0000256" key="1">
    <source>
        <dbReference type="SAM" id="MobiDB-lite"/>
    </source>
</evidence>
<feature type="transmembrane region" description="Helical" evidence="2">
    <location>
        <begin position="57"/>
        <end position="78"/>
    </location>
</feature>
<evidence type="ECO:0000313" key="3">
    <source>
        <dbReference type="EMBL" id="QHT10823.1"/>
    </source>
</evidence>
<keyword evidence="2" id="KW-0472">Membrane</keyword>
<accession>A0A6C0D2Z3</accession>
<name>A0A6C0D2Z3_9ZZZZ</name>
<organism evidence="3">
    <name type="scientific">viral metagenome</name>
    <dbReference type="NCBI Taxonomy" id="1070528"/>
    <lineage>
        <taxon>unclassified sequences</taxon>
        <taxon>metagenomes</taxon>
        <taxon>organismal metagenomes</taxon>
    </lineage>
</organism>
<reference evidence="3" key="1">
    <citation type="journal article" date="2020" name="Nature">
        <title>Giant virus diversity and host interactions through global metagenomics.</title>
        <authorList>
            <person name="Schulz F."/>
            <person name="Roux S."/>
            <person name="Paez-Espino D."/>
            <person name="Jungbluth S."/>
            <person name="Walsh D.A."/>
            <person name="Denef V.J."/>
            <person name="McMahon K.D."/>
            <person name="Konstantinidis K.T."/>
            <person name="Eloe-Fadrosh E.A."/>
            <person name="Kyrpides N.C."/>
            <person name="Woyke T."/>
        </authorList>
    </citation>
    <scope>NUCLEOTIDE SEQUENCE</scope>
    <source>
        <strain evidence="3">GVMAG-M-3300023174-111</strain>
    </source>
</reference>
<evidence type="ECO:0000256" key="2">
    <source>
        <dbReference type="SAM" id="Phobius"/>
    </source>
</evidence>
<dbReference type="EMBL" id="MN739530">
    <property type="protein sequence ID" value="QHT10823.1"/>
    <property type="molecule type" value="Genomic_DNA"/>
</dbReference>
<sequence length="111" mass="12234">MSFPRLCTPALLYFIIAVISMLFSLMSMTAMANIIHLVFVGAWTWFLNFLCLKGYKTISWILVVAPFVIMVVMFGVTLDTVMKYSGASPPPPPAVKQAPPPAPTVVPYAKH</sequence>
<proteinExistence type="predicted"/>
<protein>
    <submittedName>
        <fullName evidence="3">Uncharacterized protein</fullName>
    </submittedName>
</protein>
<feature type="transmembrane region" description="Helical" evidence="2">
    <location>
        <begin position="12"/>
        <end position="45"/>
    </location>
</feature>
<keyword evidence="2" id="KW-1133">Transmembrane helix</keyword>
<keyword evidence="2" id="KW-0812">Transmembrane</keyword>
<dbReference type="AlphaFoldDB" id="A0A6C0D2Z3"/>
<feature type="compositionally biased region" description="Pro residues" evidence="1">
    <location>
        <begin position="88"/>
        <end position="104"/>
    </location>
</feature>